<feature type="chain" id="PRO_5044218343" evidence="1">
    <location>
        <begin position="21"/>
        <end position="147"/>
    </location>
</feature>
<dbReference type="Proteomes" id="UP000251313">
    <property type="component" value="Unassembled WGS sequence"/>
</dbReference>
<feature type="signal peptide" evidence="1">
    <location>
        <begin position="1"/>
        <end position="20"/>
    </location>
</feature>
<dbReference type="AlphaFoldDB" id="A0AB38FTG7"/>
<sequence length="147" mass="17279">MNVYKQYIFLPVFLCVILTACDSNNTEDATNEVRLFHKQYNEGSFNYIYNNMTSMSFKKATSQSDYISFMKKNAQLLGEYQFGRLIKEDKVQVLIGDNNVRLTLHSTYDNYELDELFVIKKENGKDKIQQIIYDMVHAVKITNRTQE</sequence>
<evidence type="ECO:0000313" key="3">
    <source>
        <dbReference type="Proteomes" id="UP000251313"/>
    </source>
</evidence>
<proteinExistence type="predicted"/>
<keyword evidence="1" id="KW-0732">Signal</keyword>
<name>A0AB38FTG7_9ENTR</name>
<accession>A0AB38FTG7</accession>
<reference evidence="2 3" key="1">
    <citation type="submission" date="2018-06" db="EMBL/GenBank/DDBJ databases">
        <authorList>
            <consortium name="Pathogen Informatics"/>
            <person name="Doyle S."/>
        </authorList>
    </citation>
    <scope>NUCLEOTIDE SEQUENCE [LARGE SCALE GENOMIC DNA]</scope>
    <source>
        <strain evidence="2 3">NCTC11967</strain>
    </source>
</reference>
<organism evidence="2 3">
    <name type="scientific">Yokenella regensburgei</name>
    <dbReference type="NCBI Taxonomy" id="158877"/>
    <lineage>
        <taxon>Bacteria</taxon>
        <taxon>Pseudomonadati</taxon>
        <taxon>Pseudomonadota</taxon>
        <taxon>Gammaproteobacteria</taxon>
        <taxon>Enterobacterales</taxon>
        <taxon>Enterobacteriaceae</taxon>
        <taxon>Yokenella</taxon>
    </lineage>
</organism>
<dbReference type="EMBL" id="UAVL01000001">
    <property type="protein sequence ID" value="SQA60297.1"/>
    <property type="molecule type" value="Genomic_DNA"/>
</dbReference>
<comment type="caution">
    <text evidence="2">The sequence shown here is derived from an EMBL/GenBank/DDBJ whole genome shotgun (WGS) entry which is preliminary data.</text>
</comment>
<gene>
    <name evidence="2" type="ORF">NCTC11967_00477</name>
</gene>
<dbReference type="RefSeq" id="WP_038258867.1">
    <property type="nucleotide sequence ID" value="NZ_UAVL01000001.1"/>
</dbReference>
<protein>
    <submittedName>
        <fullName evidence="2">Uncharacterized protein</fullName>
    </submittedName>
</protein>
<evidence type="ECO:0000313" key="2">
    <source>
        <dbReference type="EMBL" id="SQA60297.1"/>
    </source>
</evidence>
<evidence type="ECO:0000256" key="1">
    <source>
        <dbReference type="SAM" id="SignalP"/>
    </source>
</evidence>
<dbReference type="PROSITE" id="PS51257">
    <property type="entry name" value="PROKAR_LIPOPROTEIN"/>
    <property type="match status" value="1"/>
</dbReference>